<reference evidence="2 3" key="1">
    <citation type="submission" date="2019-08" db="EMBL/GenBank/DDBJ databases">
        <title>In-depth cultivation of the pig gut microbiome towards novel bacterial diversity and tailored functional studies.</title>
        <authorList>
            <person name="Wylensek D."/>
            <person name="Hitch T.C.A."/>
            <person name="Clavel T."/>
        </authorList>
    </citation>
    <scope>NUCLEOTIDE SEQUENCE [LARGE SCALE GENOMIC DNA]</scope>
    <source>
        <strain evidence="2 3">BSM-383-APC-4H</strain>
    </source>
</reference>
<proteinExistence type="predicted"/>
<dbReference type="GO" id="GO:0008270">
    <property type="term" value="F:zinc ion binding"/>
    <property type="evidence" value="ECO:0007669"/>
    <property type="project" value="InterPro"/>
</dbReference>
<dbReference type="SMART" id="SM00507">
    <property type="entry name" value="HNHc"/>
    <property type="match status" value="1"/>
</dbReference>
<keyword evidence="2" id="KW-0378">Hydrolase</keyword>
<dbReference type="GO" id="GO:0004519">
    <property type="term" value="F:endonuclease activity"/>
    <property type="evidence" value="ECO:0007669"/>
    <property type="project" value="UniProtKB-KW"/>
</dbReference>
<dbReference type="AlphaFoldDB" id="A0A6N7YDR4"/>
<comment type="caution">
    <text evidence="2">The sequence shown here is derived from an EMBL/GenBank/DDBJ whole genome shotgun (WGS) entry which is preliminary data.</text>
</comment>
<dbReference type="Proteomes" id="UP000433359">
    <property type="component" value="Unassembled WGS sequence"/>
</dbReference>
<dbReference type="InterPro" id="IPR003615">
    <property type="entry name" value="HNH_nuc"/>
</dbReference>
<keyword evidence="2" id="KW-0255">Endonuclease</keyword>
<sequence>MWKFYKSPAFRRLRAAVLRSQHYECQLCKAHGRIRAADTVHHVKHVRDYPELALSAYYYEQGTKRRQLVAICKICHALEHPEKLKDHKTESLTVERW</sequence>
<keyword evidence="2" id="KW-0540">Nuclease</keyword>
<dbReference type="EMBL" id="VULP01000017">
    <property type="protein sequence ID" value="MSU82513.1"/>
    <property type="molecule type" value="Genomic_DNA"/>
</dbReference>
<feature type="domain" description="HNH nuclease" evidence="1">
    <location>
        <begin position="12"/>
        <end position="77"/>
    </location>
</feature>
<dbReference type="Pfam" id="PF01844">
    <property type="entry name" value="HNH"/>
    <property type="match status" value="1"/>
</dbReference>
<dbReference type="GO" id="GO:0003676">
    <property type="term" value="F:nucleic acid binding"/>
    <property type="evidence" value="ECO:0007669"/>
    <property type="project" value="InterPro"/>
</dbReference>
<protein>
    <submittedName>
        <fullName evidence="2">HNH endonuclease</fullName>
    </submittedName>
</protein>
<accession>A0A6N7YDR4</accession>
<name>A0A6N7YDR4_9FIRM</name>
<gene>
    <name evidence="2" type="ORF">FYJ25_09155</name>
</gene>
<organism evidence="2 3">
    <name type="scientific">Anaerobutyricum soehngenii</name>
    <dbReference type="NCBI Taxonomy" id="105843"/>
    <lineage>
        <taxon>Bacteria</taxon>
        <taxon>Bacillati</taxon>
        <taxon>Bacillota</taxon>
        <taxon>Clostridia</taxon>
        <taxon>Lachnospirales</taxon>
        <taxon>Lachnospiraceae</taxon>
        <taxon>Anaerobutyricum</taxon>
    </lineage>
</organism>
<evidence type="ECO:0000313" key="3">
    <source>
        <dbReference type="Proteomes" id="UP000433359"/>
    </source>
</evidence>
<dbReference type="InterPro" id="IPR002711">
    <property type="entry name" value="HNH"/>
</dbReference>
<evidence type="ECO:0000259" key="1">
    <source>
        <dbReference type="SMART" id="SM00507"/>
    </source>
</evidence>
<evidence type="ECO:0000313" key="2">
    <source>
        <dbReference type="EMBL" id="MSU82513.1"/>
    </source>
</evidence>